<dbReference type="PIRSF" id="PIRSF005091">
    <property type="entry name" value="Mmb_sulf_HI1246"/>
    <property type="match status" value="1"/>
</dbReference>
<feature type="transmembrane region" description="Helical" evidence="10">
    <location>
        <begin position="158"/>
        <end position="175"/>
    </location>
</feature>
<evidence type="ECO:0000256" key="1">
    <source>
        <dbReference type="ARBA" id="ARBA00004651"/>
    </source>
</evidence>
<evidence type="ECO:0000256" key="3">
    <source>
        <dbReference type="ARBA" id="ARBA00009983"/>
    </source>
</evidence>
<reference evidence="12 13" key="1">
    <citation type="submission" date="2022-06" db="EMBL/GenBank/DDBJ databases">
        <authorList>
            <person name="Jeon C.O."/>
        </authorList>
    </citation>
    <scope>NUCLEOTIDE SEQUENCE [LARGE SCALE GENOMIC DNA]</scope>
    <source>
        <strain evidence="12 13">KCTC 13943</strain>
    </source>
</reference>
<dbReference type="Gene3D" id="3.30.1120.170">
    <property type="match status" value="1"/>
</dbReference>
<feature type="transmembrane region" description="Helical" evidence="10">
    <location>
        <begin position="75"/>
        <end position="94"/>
    </location>
</feature>
<evidence type="ECO:0000256" key="7">
    <source>
        <dbReference type="ARBA" id="ARBA00023136"/>
    </source>
</evidence>
<dbReference type="SUPFAM" id="SSF53649">
    <property type="entry name" value="Alkaline phosphatase-like"/>
    <property type="match status" value="1"/>
</dbReference>
<feature type="transmembrane region" description="Helical" evidence="10">
    <location>
        <begin position="48"/>
        <end position="68"/>
    </location>
</feature>
<name>A0ABT0WDC8_9BACI</name>
<evidence type="ECO:0000259" key="11">
    <source>
        <dbReference type="Pfam" id="PF00884"/>
    </source>
</evidence>
<evidence type="ECO:0000313" key="13">
    <source>
        <dbReference type="Proteomes" id="UP001523262"/>
    </source>
</evidence>
<comment type="similarity">
    <text evidence="3 8">Belongs to the LTA synthase family.</text>
</comment>
<evidence type="ECO:0000256" key="6">
    <source>
        <dbReference type="ARBA" id="ARBA00022989"/>
    </source>
</evidence>
<dbReference type="InterPro" id="IPR000917">
    <property type="entry name" value="Sulfatase_N"/>
</dbReference>
<feature type="region of interest" description="Disordered" evidence="9">
    <location>
        <begin position="634"/>
        <end position="656"/>
    </location>
</feature>
<evidence type="ECO:0000256" key="5">
    <source>
        <dbReference type="ARBA" id="ARBA00022692"/>
    </source>
</evidence>
<evidence type="ECO:0000256" key="4">
    <source>
        <dbReference type="ARBA" id="ARBA00022475"/>
    </source>
</evidence>
<comment type="caution">
    <text evidence="12">The sequence shown here is derived from an EMBL/GenBank/DDBJ whole genome shotgun (WGS) entry which is preliminary data.</text>
</comment>
<gene>
    <name evidence="12" type="ORF">NDK43_12415</name>
</gene>
<dbReference type="Pfam" id="PF00884">
    <property type="entry name" value="Sulfatase"/>
    <property type="match status" value="1"/>
</dbReference>
<keyword evidence="7 8" id="KW-0472">Membrane</keyword>
<dbReference type="InterPro" id="IPR050448">
    <property type="entry name" value="OpgB/LTA_synthase_biosynth"/>
</dbReference>
<comment type="pathway">
    <text evidence="2">Cell wall biogenesis; lipoteichoic acid biosynthesis.</text>
</comment>
<keyword evidence="13" id="KW-1185">Reference proteome</keyword>
<sequence>MEKVGLFKRIEKSHIAFFAIAVVLFWIKTYAAYQIEFKLGIDNNLQKFLLLINPISSALFFFGLALLSKKHTKKIMIIINFILSFLLYANIAYYRFFNDFITVPVIMQAKSNAGQLGDSATNLMSVFDIFYFTDTIVLIVLALTIFKKTIAHNRNSFKIIFLFAITVFLFNLGLAEKDRPQLLSRSFDRNYLVKYLGTYNFTIFDAIQNIQASSQRALASSSDITNVENYRKANYAAPNPAYFGKAKGMNVIYVSLESFQNFMIDYKMPNGQEVTPFLDSLAHDGNTFYFDNFYHQTGQGKTSDAEFLMENSLYPLSQGAVFINKDQNTYQATPAILGQQGYTSAVFHGNYKTFWNRNVMYKALGYDKFFDAGYYDMSPGNIKNYGMKDKPYFQESMPMLESLKQPFYTKFITLSNHFPFEMDPQDTTFPAGNFGDDPVVNDYFQSAHYMDDALKQFFDSLKADGLYDKTVIILYGDHYGLSENHNAAMAKVLGVPKITPTINAQLQEVPLFIHVPGVKGGVQHQYGGEVDVRPTLLHLLGIDTKDYIEFGSDLLSKENRNWALFRNGDYVSPQVTEVSGKFYNTNTGDLLPNQNAYKSINDKVTAELQMSDQVVNKDLLRFYSPKGFKPINPNDYQYLGPKGKSKQSKVQTTAAE</sequence>
<evidence type="ECO:0000256" key="8">
    <source>
        <dbReference type="PIRNR" id="PIRNR005091"/>
    </source>
</evidence>
<evidence type="ECO:0000313" key="12">
    <source>
        <dbReference type="EMBL" id="MCM2533047.1"/>
    </source>
</evidence>
<feature type="transmembrane region" description="Helical" evidence="10">
    <location>
        <begin position="129"/>
        <end position="146"/>
    </location>
</feature>
<dbReference type="CDD" id="cd16015">
    <property type="entry name" value="LTA_synthase"/>
    <property type="match status" value="1"/>
</dbReference>
<organism evidence="12 13">
    <name type="scientific">Neobacillus pocheonensis</name>
    <dbReference type="NCBI Taxonomy" id="363869"/>
    <lineage>
        <taxon>Bacteria</taxon>
        <taxon>Bacillati</taxon>
        <taxon>Bacillota</taxon>
        <taxon>Bacilli</taxon>
        <taxon>Bacillales</taxon>
        <taxon>Bacillaceae</taxon>
        <taxon>Neobacillus</taxon>
    </lineage>
</organism>
<dbReference type="EMBL" id="JAMQCR010000001">
    <property type="protein sequence ID" value="MCM2533047.1"/>
    <property type="molecule type" value="Genomic_DNA"/>
</dbReference>
<protein>
    <submittedName>
        <fullName evidence="12">LTA synthase family protein</fullName>
    </submittedName>
</protein>
<feature type="domain" description="Sulfatase N-terminal" evidence="11">
    <location>
        <begin position="250"/>
        <end position="542"/>
    </location>
</feature>
<keyword evidence="4 8" id="KW-1003">Cell membrane</keyword>
<dbReference type="Gene3D" id="3.40.720.10">
    <property type="entry name" value="Alkaline Phosphatase, subunit A"/>
    <property type="match status" value="1"/>
</dbReference>
<proteinExistence type="inferred from homology"/>
<dbReference type="PANTHER" id="PTHR47371">
    <property type="entry name" value="LIPOTEICHOIC ACID SYNTHASE"/>
    <property type="match status" value="1"/>
</dbReference>
<accession>A0ABT0WDC8</accession>
<keyword evidence="6 10" id="KW-1133">Transmembrane helix</keyword>
<dbReference type="PANTHER" id="PTHR47371:SF3">
    <property type="entry name" value="PHOSPHOGLYCEROL TRANSFERASE I"/>
    <property type="match status" value="1"/>
</dbReference>
<dbReference type="InterPro" id="IPR017850">
    <property type="entry name" value="Alkaline_phosphatase_core_sf"/>
</dbReference>
<comment type="subcellular location">
    <subcellularLocation>
        <location evidence="1">Cell membrane</location>
        <topology evidence="1">Multi-pass membrane protein</topology>
    </subcellularLocation>
</comment>
<evidence type="ECO:0000256" key="9">
    <source>
        <dbReference type="SAM" id="MobiDB-lite"/>
    </source>
</evidence>
<dbReference type="InterPro" id="IPR012160">
    <property type="entry name" value="LtaS-like"/>
</dbReference>
<evidence type="ECO:0000256" key="2">
    <source>
        <dbReference type="ARBA" id="ARBA00004936"/>
    </source>
</evidence>
<dbReference type="Proteomes" id="UP001523262">
    <property type="component" value="Unassembled WGS sequence"/>
</dbReference>
<keyword evidence="5 10" id="KW-0812">Transmembrane</keyword>
<feature type="transmembrane region" description="Helical" evidence="10">
    <location>
        <begin position="15"/>
        <end position="33"/>
    </location>
</feature>
<evidence type="ECO:0000256" key="10">
    <source>
        <dbReference type="SAM" id="Phobius"/>
    </source>
</evidence>